<comment type="subcellular location">
    <subcellularLocation>
        <location evidence="2">Membrane</location>
    </subcellularLocation>
</comment>
<dbReference type="PANTHER" id="PTHR45453">
    <property type="entry name" value="PHOSPHATE REGULON SENSOR PROTEIN PHOR"/>
    <property type="match status" value="1"/>
</dbReference>
<keyword evidence="4" id="KW-0597">Phosphoprotein</keyword>
<dbReference type="Gene3D" id="3.30.565.10">
    <property type="entry name" value="Histidine kinase-like ATPase, C-terminal domain"/>
    <property type="match status" value="1"/>
</dbReference>
<dbReference type="SUPFAM" id="SSF47384">
    <property type="entry name" value="Homodimeric domain of signal transducing histidine kinase"/>
    <property type="match status" value="1"/>
</dbReference>
<dbReference type="InterPro" id="IPR003594">
    <property type="entry name" value="HATPase_dom"/>
</dbReference>
<comment type="caution">
    <text evidence="10">The sequence shown here is derived from an EMBL/GenBank/DDBJ whole genome shotgun (WGS) entry which is preliminary data.</text>
</comment>
<dbReference type="InterPro" id="IPR036097">
    <property type="entry name" value="HisK_dim/P_sf"/>
</dbReference>
<evidence type="ECO:0000256" key="1">
    <source>
        <dbReference type="ARBA" id="ARBA00000085"/>
    </source>
</evidence>
<dbReference type="EMBL" id="JBHSSM010000015">
    <property type="protein sequence ID" value="MFC6315124.1"/>
    <property type="molecule type" value="Genomic_DNA"/>
</dbReference>
<dbReference type="InterPro" id="IPR036890">
    <property type="entry name" value="HATPase_C_sf"/>
</dbReference>
<proteinExistence type="predicted"/>
<evidence type="ECO:0000256" key="7">
    <source>
        <dbReference type="ARBA" id="ARBA00023012"/>
    </source>
</evidence>
<sequence>MQNKVELKRLLRQVAGLTVGGLILLFGLIWWQDHLVNVRVNQALATIITTVATKYPQVTQGELVAILAQPPTTASTSLRAYGLDFQVDQVIGGLNRQRWLFMGLDLGLICLLVGGVLVIFLRYNRRKDADLQQIVADVAAINRREYQLNLADYSEDELSILRNELHKTTIVLREAAANSLRDKRLLKDALSDISHQIKTPLTSILVMVDNILDDPEMAPAVRTDFLQRIKHETTSINFLVAALLKLSKFDAATVQFHPQITAPQNIVQDACDRVSVLADLRGVILESTGVGQPIMCDPKWQSEALSNILKNCIEHSDPATTISIALTSNKLFTTITVTDQGDGIAPVDLPHIFERFYRAPRANGQPADQNSVGIGLALAKAIVEHDHGVIAVRSAVGVGSVFTLRYFFH</sequence>
<evidence type="ECO:0000313" key="10">
    <source>
        <dbReference type="EMBL" id="MFC6315124.1"/>
    </source>
</evidence>
<dbReference type="InterPro" id="IPR004358">
    <property type="entry name" value="Sig_transdc_His_kin-like_C"/>
</dbReference>
<feature type="transmembrane region" description="Helical" evidence="8">
    <location>
        <begin position="99"/>
        <end position="121"/>
    </location>
</feature>
<dbReference type="SUPFAM" id="SSF55874">
    <property type="entry name" value="ATPase domain of HSP90 chaperone/DNA topoisomerase II/histidine kinase"/>
    <property type="match status" value="1"/>
</dbReference>
<keyword evidence="11" id="KW-1185">Reference proteome</keyword>
<evidence type="ECO:0000256" key="2">
    <source>
        <dbReference type="ARBA" id="ARBA00004370"/>
    </source>
</evidence>
<accession>A0ABW1UME9</accession>
<protein>
    <recommendedName>
        <fullName evidence="3">histidine kinase</fullName>
        <ecNumber evidence="3">2.7.13.3</ecNumber>
    </recommendedName>
</protein>
<organism evidence="10 11">
    <name type="scientific">Lapidilactobacillus achengensis</name>
    <dbReference type="NCBI Taxonomy" id="2486000"/>
    <lineage>
        <taxon>Bacteria</taxon>
        <taxon>Bacillati</taxon>
        <taxon>Bacillota</taxon>
        <taxon>Bacilli</taxon>
        <taxon>Lactobacillales</taxon>
        <taxon>Lactobacillaceae</taxon>
        <taxon>Lapidilactobacillus</taxon>
    </lineage>
</organism>
<keyword evidence="6 10" id="KW-0418">Kinase</keyword>
<dbReference type="GO" id="GO:0016301">
    <property type="term" value="F:kinase activity"/>
    <property type="evidence" value="ECO:0007669"/>
    <property type="project" value="UniProtKB-KW"/>
</dbReference>
<dbReference type="EC" id="2.7.13.3" evidence="3"/>
<dbReference type="InterPro" id="IPR003661">
    <property type="entry name" value="HisK_dim/P_dom"/>
</dbReference>
<dbReference type="Gene3D" id="1.10.287.130">
    <property type="match status" value="1"/>
</dbReference>
<keyword evidence="8" id="KW-0472">Membrane</keyword>
<evidence type="ECO:0000259" key="9">
    <source>
        <dbReference type="PROSITE" id="PS50109"/>
    </source>
</evidence>
<name>A0ABW1UME9_9LACO</name>
<dbReference type="PANTHER" id="PTHR45453:SF1">
    <property type="entry name" value="PHOSPHATE REGULON SENSOR PROTEIN PHOR"/>
    <property type="match status" value="1"/>
</dbReference>
<evidence type="ECO:0000256" key="3">
    <source>
        <dbReference type="ARBA" id="ARBA00012438"/>
    </source>
</evidence>
<dbReference type="RefSeq" id="WP_125596239.1">
    <property type="nucleotide sequence ID" value="NZ_JBHSSM010000015.1"/>
</dbReference>
<dbReference type="SMART" id="SM00387">
    <property type="entry name" value="HATPase_c"/>
    <property type="match status" value="1"/>
</dbReference>
<dbReference type="InterPro" id="IPR050351">
    <property type="entry name" value="BphY/WalK/GraS-like"/>
</dbReference>
<feature type="transmembrane region" description="Helical" evidence="8">
    <location>
        <begin position="12"/>
        <end position="31"/>
    </location>
</feature>
<keyword evidence="5" id="KW-0808">Transferase</keyword>
<keyword evidence="7" id="KW-0902">Two-component regulatory system</keyword>
<evidence type="ECO:0000313" key="11">
    <source>
        <dbReference type="Proteomes" id="UP001596310"/>
    </source>
</evidence>
<reference evidence="11" key="1">
    <citation type="journal article" date="2019" name="Int. J. Syst. Evol. Microbiol.">
        <title>The Global Catalogue of Microorganisms (GCM) 10K type strain sequencing project: providing services to taxonomists for standard genome sequencing and annotation.</title>
        <authorList>
            <consortium name="The Broad Institute Genomics Platform"/>
            <consortium name="The Broad Institute Genome Sequencing Center for Infectious Disease"/>
            <person name="Wu L."/>
            <person name="Ma J."/>
        </authorList>
    </citation>
    <scope>NUCLEOTIDE SEQUENCE [LARGE SCALE GENOMIC DNA]</scope>
    <source>
        <strain evidence="11">CCM 8897</strain>
    </source>
</reference>
<evidence type="ECO:0000256" key="4">
    <source>
        <dbReference type="ARBA" id="ARBA00022553"/>
    </source>
</evidence>
<dbReference type="Pfam" id="PF02518">
    <property type="entry name" value="HATPase_c"/>
    <property type="match status" value="1"/>
</dbReference>
<dbReference type="Proteomes" id="UP001596310">
    <property type="component" value="Unassembled WGS sequence"/>
</dbReference>
<evidence type="ECO:0000256" key="8">
    <source>
        <dbReference type="SAM" id="Phobius"/>
    </source>
</evidence>
<comment type="catalytic activity">
    <reaction evidence="1">
        <text>ATP + protein L-histidine = ADP + protein N-phospho-L-histidine.</text>
        <dbReference type="EC" id="2.7.13.3"/>
    </reaction>
</comment>
<evidence type="ECO:0000256" key="5">
    <source>
        <dbReference type="ARBA" id="ARBA00022679"/>
    </source>
</evidence>
<dbReference type="CDD" id="cd00075">
    <property type="entry name" value="HATPase"/>
    <property type="match status" value="1"/>
</dbReference>
<evidence type="ECO:0000256" key="6">
    <source>
        <dbReference type="ARBA" id="ARBA00022777"/>
    </source>
</evidence>
<dbReference type="SMART" id="SM00388">
    <property type="entry name" value="HisKA"/>
    <property type="match status" value="1"/>
</dbReference>
<dbReference type="Pfam" id="PF00512">
    <property type="entry name" value="HisKA"/>
    <property type="match status" value="1"/>
</dbReference>
<gene>
    <name evidence="10" type="ORF">ACFQHW_06000</name>
</gene>
<keyword evidence="8" id="KW-0812">Transmembrane</keyword>
<dbReference type="CDD" id="cd00082">
    <property type="entry name" value="HisKA"/>
    <property type="match status" value="1"/>
</dbReference>
<feature type="domain" description="Histidine kinase" evidence="9">
    <location>
        <begin position="192"/>
        <end position="409"/>
    </location>
</feature>
<dbReference type="PRINTS" id="PR00344">
    <property type="entry name" value="BCTRLSENSOR"/>
</dbReference>
<dbReference type="PROSITE" id="PS50109">
    <property type="entry name" value="HIS_KIN"/>
    <property type="match status" value="1"/>
</dbReference>
<dbReference type="InterPro" id="IPR005467">
    <property type="entry name" value="His_kinase_dom"/>
</dbReference>
<keyword evidence="8" id="KW-1133">Transmembrane helix</keyword>